<dbReference type="RefSeq" id="WP_047194053.1">
    <property type="nucleotide sequence ID" value="NZ_CP011371.1"/>
</dbReference>
<feature type="region of interest" description="Disordered" evidence="1">
    <location>
        <begin position="21"/>
        <end position="51"/>
    </location>
</feature>
<dbReference type="KEGG" id="pbh:AAW51_1435"/>
<proteinExistence type="predicted"/>
<evidence type="ECO:0000256" key="1">
    <source>
        <dbReference type="SAM" id="MobiDB-lite"/>
    </source>
</evidence>
<dbReference type="Proteomes" id="UP000035352">
    <property type="component" value="Chromosome"/>
</dbReference>
<organism evidence="3 4">
    <name type="scientific">Caldimonas brevitalea</name>
    <dbReference type="NCBI Taxonomy" id="413882"/>
    <lineage>
        <taxon>Bacteria</taxon>
        <taxon>Pseudomonadati</taxon>
        <taxon>Pseudomonadota</taxon>
        <taxon>Betaproteobacteria</taxon>
        <taxon>Burkholderiales</taxon>
        <taxon>Sphaerotilaceae</taxon>
        <taxon>Caldimonas</taxon>
    </lineage>
</organism>
<dbReference type="EMBL" id="CP011371">
    <property type="protein sequence ID" value="AKJ28126.1"/>
    <property type="molecule type" value="Genomic_DNA"/>
</dbReference>
<feature type="signal peptide" evidence="2">
    <location>
        <begin position="1"/>
        <end position="18"/>
    </location>
</feature>
<gene>
    <name evidence="3" type="ORF">AAW51_1435</name>
</gene>
<accession>A0A0G3BL73</accession>
<evidence type="ECO:0000313" key="3">
    <source>
        <dbReference type="EMBL" id="AKJ28126.1"/>
    </source>
</evidence>
<sequence>MRLLYCTVALTAALSGCAQLTAPPSGPQSPPQSPPQPEARPAPAPAPAVSPSIIELAGRPAERALLSGMRAYEDAQYPEAERHFGRALQAGLASPRDRAIAYKYLAFIYCTSQRTSQCESAFRSARRADPGFTLSKSEAGHPLWGPVFVRSQR</sequence>
<dbReference type="PROSITE" id="PS51257">
    <property type="entry name" value="PROKAR_LIPOPROTEIN"/>
    <property type="match status" value="1"/>
</dbReference>
<dbReference type="Gene3D" id="1.25.40.10">
    <property type="entry name" value="Tetratricopeptide repeat domain"/>
    <property type="match status" value="1"/>
</dbReference>
<dbReference type="InterPro" id="IPR011990">
    <property type="entry name" value="TPR-like_helical_dom_sf"/>
</dbReference>
<dbReference type="SUPFAM" id="SSF48452">
    <property type="entry name" value="TPR-like"/>
    <property type="match status" value="1"/>
</dbReference>
<dbReference type="OrthoDB" id="8590585at2"/>
<dbReference type="STRING" id="413882.AAW51_1435"/>
<dbReference type="AlphaFoldDB" id="A0A0G3BL73"/>
<reference evidence="3 4" key="1">
    <citation type="submission" date="2015-05" db="EMBL/GenBank/DDBJ databases">
        <authorList>
            <person name="Tang B."/>
            <person name="Yu Y."/>
        </authorList>
    </citation>
    <scope>NUCLEOTIDE SEQUENCE [LARGE SCALE GENOMIC DNA]</scope>
    <source>
        <strain evidence="3 4">DSM 7029</strain>
    </source>
</reference>
<evidence type="ECO:0000313" key="4">
    <source>
        <dbReference type="Proteomes" id="UP000035352"/>
    </source>
</evidence>
<name>A0A0G3BL73_9BURK</name>
<keyword evidence="4" id="KW-1185">Reference proteome</keyword>
<feature type="compositionally biased region" description="Pro residues" evidence="1">
    <location>
        <begin position="24"/>
        <end position="48"/>
    </location>
</feature>
<feature type="chain" id="PRO_5002551618" evidence="2">
    <location>
        <begin position="19"/>
        <end position="153"/>
    </location>
</feature>
<evidence type="ECO:0000256" key="2">
    <source>
        <dbReference type="SAM" id="SignalP"/>
    </source>
</evidence>
<dbReference type="InterPro" id="IPR047780">
    <property type="entry name" value="TssQ-like"/>
</dbReference>
<keyword evidence="2" id="KW-0732">Signal</keyword>
<protein>
    <submittedName>
        <fullName evidence="3">Uncharacterized protein</fullName>
    </submittedName>
</protein>
<dbReference type="NCBIfam" id="NF038027">
    <property type="entry name" value="TssQ_fam"/>
    <property type="match status" value="1"/>
</dbReference>